<accession>A0A1I0PLE7</accession>
<keyword evidence="2" id="KW-1185">Reference proteome</keyword>
<protein>
    <submittedName>
        <fullName evidence="1">Uncharacterized protein</fullName>
    </submittedName>
</protein>
<dbReference type="EMBL" id="FOJG01000001">
    <property type="protein sequence ID" value="SEW15202.1"/>
    <property type="molecule type" value="Genomic_DNA"/>
</dbReference>
<proteinExistence type="predicted"/>
<dbReference type="AlphaFoldDB" id="A0A1I0PLE7"/>
<gene>
    <name evidence="1" type="ORF">SAMN04488122_0851</name>
</gene>
<organism evidence="1 2">
    <name type="scientific">Chitinophaga arvensicola</name>
    <dbReference type="NCBI Taxonomy" id="29529"/>
    <lineage>
        <taxon>Bacteria</taxon>
        <taxon>Pseudomonadati</taxon>
        <taxon>Bacteroidota</taxon>
        <taxon>Chitinophagia</taxon>
        <taxon>Chitinophagales</taxon>
        <taxon>Chitinophagaceae</taxon>
        <taxon>Chitinophaga</taxon>
    </lineage>
</organism>
<reference evidence="2" key="1">
    <citation type="submission" date="2016-10" db="EMBL/GenBank/DDBJ databases">
        <authorList>
            <person name="Varghese N."/>
            <person name="Submissions S."/>
        </authorList>
    </citation>
    <scope>NUCLEOTIDE SEQUENCE [LARGE SCALE GENOMIC DNA]</scope>
    <source>
        <strain evidence="2">DSM 3695</strain>
    </source>
</reference>
<dbReference type="STRING" id="29529.SAMN04488122_0851"/>
<evidence type="ECO:0000313" key="2">
    <source>
        <dbReference type="Proteomes" id="UP000199310"/>
    </source>
</evidence>
<sequence length="108" mass="12227">MAIYNLKKRLLVFDSGREAKITGLCIGVTPDLQLGEIYSPNIIDYSENGASKKDEDKIVNPLRLSYEELDELIDLQIRLCLDAKKKLKSFFKAEGAGRNEKRPQISQP</sequence>
<dbReference type="OrthoDB" id="680937at2"/>
<evidence type="ECO:0000313" key="1">
    <source>
        <dbReference type="EMBL" id="SEW15202.1"/>
    </source>
</evidence>
<dbReference type="RefSeq" id="WP_089890987.1">
    <property type="nucleotide sequence ID" value="NZ_FOJG01000001.1"/>
</dbReference>
<name>A0A1I0PLE7_9BACT</name>
<dbReference type="Proteomes" id="UP000199310">
    <property type="component" value="Unassembled WGS sequence"/>
</dbReference>